<dbReference type="GO" id="GO:0005737">
    <property type="term" value="C:cytoplasm"/>
    <property type="evidence" value="ECO:0007669"/>
    <property type="project" value="TreeGrafter"/>
</dbReference>
<dbReference type="EMBL" id="KE148166">
    <property type="protein sequence ID" value="EPE03682.1"/>
    <property type="molecule type" value="Genomic_DNA"/>
</dbReference>
<proteinExistence type="inferred from homology"/>
<evidence type="ECO:0000256" key="2">
    <source>
        <dbReference type="ARBA" id="ARBA00022574"/>
    </source>
</evidence>
<dbReference type="Pfam" id="PF00400">
    <property type="entry name" value="WD40"/>
    <property type="match status" value="1"/>
</dbReference>
<evidence type="ECO:0000313" key="8">
    <source>
        <dbReference type="EMBL" id="EPE03682.1"/>
    </source>
</evidence>
<dbReference type="InterPro" id="IPR036322">
    <property type="entry name" value="WD40_repeat_dom_sf"/>
</dbReference>
<comment type="similarity">
    <text evidence="5">Belongs to the DPH7 family.</text>
</comment>
<keyword evidence="9" id="KW-1185">Reference proteome</keyword>
<evidence type="ECO:0000256" key="7">
    <source>
        <dbReference type="ARBA" id="ARBA00047551"/>
    </source>
</evidence>
<keyword evidence="3" id="KW-0677">Repeat</keyword>
<organism evidence="8 9">
    <name type="scientific">Ophiostoma piceae (strain UAMH 11346)</name>
    <name type="common">Sap stain fungus</name>
    <dbReference type="NCBI Taxonomy" id="1262450"/>
    <lineage>
        <taxon>Eukaryota</taxon>
        <taxon>Fungi</taxon>
        <taxon>Dikarya</taxon>
        <taxon>Ascomycota</taxon>
        <taxon>Pezizomycotina</taxon>
        <taxon>Sordariomycetes</taxon>
        <taxon>Sordariomycetidae</taxon>
        <taxon>Ophiostomatales</taxon>
        <taxon>Ophiostomataceae</taxon>
        <taxon>Ophiostoma</taxon>
    </lineage>
</organism>
<evidence type="ECO:0000256" key="3">
    <source>
        <dbReference type="ARBA" id="ARBA00022737"/>
    </source>
</evidence>
<dbReference type="Gene3D" id="2.130.10.10">
    <property type="entry name" value="YVTN repeat-like/Quinoprotein amine dehydrogenase"/>
    <property type="match status" value="1"/>
</dbReference>
<dbReference type="GO" id="GO:0017183">
    <property type="term" value="P:protein histidyl modification to diphthamide"/>
    <property type="evidence" value="ECO:0007669"/>
    <property type="project" value="TreeGrafter"/>
</dbReference>
<evidence type="ECO:0000256" key="5">
    <source>
        <dbReference type="ARBA" id="ARBA00038092"/>
    </source>
</evidence>
<dbReference type="PANTHER" id="PTHR46042">
    <property type="entry name" value="DIPHTHINE METHYLTRANSFERASE"/>
    <property type="match status" value="1"/>
</dbReference>
<dbReference type="InterPro" id="IPR015943">
    <property type="entry name" value="WD40/YVTN_repeat-like_dom_sf"/>
</dbReference>
<comment type="pathway">
    <text evidence="1">Protein modification; peptidyl-diphthamide biosynthesis.</text>
</comment>
<protein>
    <recommendedName>
        <fullName evidence="6">methylated diphthine methylhydrolase</fullName>
        <ecNumber evidence="6">3.1.1.97</ecNumber>
    </recommendedName>
</protein>
<name>S3BTC4_OPHP1</name>
<evidence type="ECO:0000313" key="9">
    <source>
        <dbReference type="Proteomes" id="UP000016923"/>
    </source>
</evidence>
<keyword evidence="4" id="KW-0378">Hydrolase</keyword>
<evidence type="ECO:0000256" key="1">
    <source>
        <dbReference type="ARBA" id="ARBA00005156"/>
    </source>
</evidence>
<accession>S3BTC4</accession>
<dbReference type="EC" id="3.1.1.97" evidence="6"/>
<comment type="catalytic activity">
    <reaction evidence="7">
        <text>diphthine methyl ester-[translation elongation factor 2] + H2O = diphthine-[translation elongation factor 2] + methanol + H(+)</text>
        <dbReference type="Rhea" id="RHEA:42656"/>
        <dbReference type="Rhea" id="RHEA-COMP:10172"/>
        <dbReference type="Rhea" id="RHEA-COMP:10173"/>
        <dbReference type="ChEBI" id="CHEBI:15377"/>
        <dbReference type="ChEBI" id="CHEBI:15378"/>
        <dbReference type="ChEBI" id="CHEBI:17790"/>
        <dbReference type="ChEBI" id="CHEBI:79005"/>
        <dbReference type="ChEBI" id="CHEBI:82696"/>
        <dbReference type="EC" id="3.1.1.97"/>
    </reaction>
</comment>
<dbReference type="VEuPathDB" id="FungiDB:F503_01940"/>
<dbReference type="PANTHER" id="PTHR46042:SF1">
    <property type="entry name" value="DIPHTHINE METHYLTRANSFERASE"/>
    <property type="match status" value="1"/>
</dbReference>
<dbReference type="SUPFAM" id="SSF50978">
    <property type="entry name" value="WD40 repeat-like"/>
    <property type="match status" value="1"/>
</dbReference>
<dbReference type="InterPro" id="IPR001680">
    <property type="entry name" value="WD40_rpt"/>
</dbReference>
<dbReference type="Proteomes" id="UP000016923">
    <property type="component" value="Unassembled WGS sequence"/>
</dbReference>
<dbReference type="GO" id="GO:0061685">
    <property type="term" value="F:diphthine methylesterase activity"/>
    <property type="evidence" value="ECO:0007669"/>
    <property type="project" value="UniProtKB-EC"/>
</dbReference>
<dbReference type="AlphaFoldDB" id="S3BTC4"/>
<dbReference type="OMA" id="LDMKWLP"/>
<evidence type="ECO:0000256" key="6">
    <source>
        <dbReference type="ARBA" id="ARBA00039131"/>
    </source>
</evidence>
<dbReference type="STRING" id="1262450.S3BTC4"/>
<evidence type="ECO:0000256" key="4">
    <source>
        <dbReference type="ARBA" id="ARBA00022801"/>
    </source>
</evidence>
<dbReference type="InterPro" id="IPR052415">
    <property type="entry name" value="Diphthine_MTase"/>
</dbReference>
<reference evidence="8 9" key="1">
    <citation type="journal article" date="2013" name="BMC Genomics">
        <title>The genome and transcriptome of the pine saprophyte Ophiostoma piceae, and a comparison with the bark beetle-associated pine pathogen Grosmannia clavigera.</title>
        <authorList>
            <person name="Haridas S."/>
            <person name="Wang Y."/>
            <person name="Lim L."/>
            <person name="Massoumi Alamouti S."/>
            <person name="Jackman S."/>
            <person name="Docking R."/>
            <person name="Robertson G."/>
            <person name="Birol I."/>
            <person name="Bohlmann J."/>
            <person name="Breuil C."/>
        </authorList>
    </citation>
    <scope>NUCLEOTIDE SEQUENCE [LARGE SCALE GENOMIC DNA]</scope>
    <source>
        <strain evidence="8 9">UAMH 11346</strain>
    </source>
</reference>
<gene>
    <name evidence="8" type="ORF">F503_01940</name>
</gene>
<dbReference type="OrthoDB" id="1930760at2759"/>
<keyword evidence="2" id="KW-0853">WD repeat</keyword>
<sequence length="413" mass="44480">MAEPIASIGSLTLDLPPSCIEFCPAHPDYFCVGTYNLERDEARAQGDTSRPQNRNGSILVFKTKDKKALSLVRHADMTGAGRHLIETVVQPSALLDLHFQPSKERQDVFAVASSTATLSIFRLVPANIGKSSAVEQLSVVRIDGIDDDVLFLSCAWHPAVPDLLAVTTSTCQVYIVGLDSSLQPKFVTKTPVLTHDLEAWTVVFSPFVSHSDGSGQTTVTIYSGGDDSSLRYTSCLLNASSSSDEEEPVQVPYNACRLTGHESGVTAILPMPITNADGGRIVVTGSYDDSIRVFSIVDPSEVFGARRAKCLADLNLGGGVWRLKLISQHTESQDGQWAMRVLASCMHAGARIVDIKGDAAGACEISVSARFEEHKSMNYGSDFQLKEPLLCVSTSFYDKLLCLWEAGSGTLGA</sequence>
<dbReference type="eggNOG" id="KOG0280">
    <property type="taxonomic scope" value="Eukaryota"/>
</dbReference>
<dbReference type="HOGENOM" id="CLU_036100_1_0_1"/>